<dbReference type="GO" id="GO:0042601">
    <property type="term" value="C:endospore-forming forespore"/>
    <property type="evidence" value="ECO:0007669"/>
    <property type="project" value="InterPro"/>
</dbReference>
<evidence type="ECO:0000256" key="2">
    <source>
        <dbReference type="SAM" id="MobiDB-lite"/>
    </source>
</evidence>
<dbReference type="EMBL" id="BMFV01000058">
    <property type="protein sequence ID" value="GGH88841.1"/>
    <property type="molecule type" value="Genomic_DNA"/>
</dbReference>
<evidence type="ECO:0000256" key="1">
    <source>
        <dbReference type="ARBA" id="ARBA00022969"/>
    </source>
</evidence>
<protein>
    <recommendedName>
        <fullName evidence="5">Small, acid-soluble spore protein K</fullName>
    </recommendedName>
</protein>
<proteinExistence type="predicted"/>
<dbReference type="RefSeq" id="WP_188499355.1">
    <property type="nucleotide sequence ID" value="NZ_BMFV01000058.1"/>
</dbReference>
<organism evidence="3 4">
    <name type="scientific">Pullulanibacillus pueri</name>
    <dbReference type="NCBI Taxonomy" id="1437324"/>
    <lineage>
        <taxon>Bacteria</taxon>
        <taxon>Bacillati</taxon>
        <taxon>Bacillota</taxon>
        <taxon>Bacilli</taxon>
        <taxon>Bacillales</taxon>
        <taxon>Sporolactobacillaceae</taxon>
        <taxon>Pullulanibacillus</taxon>
    </lineage>
</organism>
<sequence>MVDRAGTHYPVQNENSIQPRAKDEFSPKRANGTMKDHPIERMLMSNQRDDDDK</sequence>
<dbReference type="AlphaFoldDB" id="A0A8J2ZZP4"/>
<gene>
    <name evidence="3" type="ORF">GCM10007096_42090</name>
</gene>
<evidence type="ECO:0008006" key="5">
    <source>
        <dbReference type="Google" id="ProtNLM"/>
    </source>
</evidence>
<dbReference type="InterPro" id="IPR012611">
    <property type="entry name" value="SASP_SspK"/>
</dbReference>
<evidence type="ECO:0000313" key="4">
    <source>
        <dbReference type="Proteomes" id="UP000656813"/>
    </source>
</evidence>
<feature type="region of interest" description="Disordered" evidence="2">
    <location>
        <begin position="1"/>
        <end position="53"/>
    </location>
</feature>
<dbReference type="Proteomes" id="UP000656813">
    <property type="component" value="Unassembled WGS sequence"/>
</dbReference>
<name>A0A8J2ZZP4_9BACL</name>
<reference evidence="3" key="2">
    <citation type="submission" date="2020-09" db="EMBL/GenBank/DDBJ databases">
        <authorList>
            <person name="Sun Q."/>
            <person name="Zhou Y."/>
        </authorList>
    </citation>
    <scope>NUCLEOTIDE SEQUENCE</scope>
    <source>
        <strain evidence="3">CGMCC 1.12777</strain>
    </source>
</reference>
<dbReference type="GO" id="GO:0030435">
    <property type="term" value="P:sporulation resulting in formation of a cellular spore"/>
    <property type="evidence" value="ECO:0007669"/>
    <property type="project" value="UniProtKB-KW"/>
</dbReference>
<keyword evidence="1" id="KW-0749">Sporulation</keyword>
<dbReference type="Pfam" id="PF08176">
    <property type="entry name" value="SspK"/>
    <property type="match status" value="1"/>
</dbReference>
<keyword evidence="4" id="KW-1185">Reference proteome</keyword>
<accession>A0A8J2ZZP4</accession>
<dbReference type="GO" id="GO:0030436">
    <property type="term" value="P:asexual sporulation"/>
    <property type="evidence" value="ECO:0007669"/>
    <property type="project" value="InterPro"/>
</dbReference>
<reference evidence="3" key="1">
    <citation type="journal article" date="2014" name="Int. J. Syst. Evol. Microbiol.">
        <title>Complete genome sequence of Corynebacterium casei LMG S-19264T (=DSM 44701T), isolated from a smear-ripened cheese.</title>
        <authorList>
            <consortium name="US DOE Joint Genome Institute (JGI-PGF)"/>
            <person name="Walter F."/>
            <person name="Albersmeier A."/>
            <person name="Kalinowski J."/>
            <person name="Ruckert C."/>
        </authorList>
    </citation>
    <scope>NUCLEOTIDE SEQUENCE</scope>
    <source>
        <strain evidence="3">CGMCC 1.12777</strain>
    </source>
</reference>
<evidence type="ECO:0000313" key="3">
    <source>
        <dbReference type="EMBL" id="GGH88841.1"/>
    </source>
</evidence>
<comment type="caution">
    <text evidence="3">The sequence shown here is derived from an EMBL/GenBank/DDBJ whole genome shotgun (WGS) entry which is preliminary data.</text>
</comment>